<name>A0A1H4BZJ6_9ACTO</name>
<proteinExistence type="predicted"/>
<dbReference type="EMBL" id="FNQV01000011">
    <property type="protein sequence ID" value="SEA53487.1"/>
    <property type="molecule type" value="Genomic_DNA"/>
</dbReference>
<accession>A0A1H4BZJ6</accession>
<dbReference type="AlphaFoldDB" id="A0A1H4BZJ6"/>
<evidence type="ECO:0000313" key="1">
    <source>
        <dbReference type="EMBL" id="SEA53487.1"/>
    </source>
</evidence>
<sequence length="66" mass="7678">MTVEFLKAQSHTLFVYDRLENRAVVQQDFGVNDADAYDALDTAQEHYEDTSRYGVFLLGQRAQTRY</sequence>
<reference evidence="2" key="1">
    <citation type="submission" date="2016-10" db="EMBL/GenBank/DDBJ databases">
        <authorList>
            <person name="Varghese N."/>
            <person name="Submissions S."/>
        </authorList>
    </citation>
    <scope>NUCLEOTIDE SEQUENCE [LARGE SCALE GENOMIC DNA]</scope>
    <source>
        <strain evidence="2">KPR-1</strain>
    </source>
</reference>
<organism evidence="1 2">
    <name type="scientific">Bowdeniella nasicola</name>
    <dbReference type="NCBI Taxonomy" id="208480"/>
    <lineage>
        <taxon>Bacteria</taxon>
        <taxon>Bacillati</taxon>
        <taxon>Actinomycetota</taxon>
        <taxon>Actinomycetes</taxon>
        <taxon>Actinomycetales</taxon>
        <taxon>Actinomycetaceae</taxon>
        <taxon>Bowdeniella</taxon>
    </lineage>
</organism>
<dbReference type="Proteomes" id="UP000199288">
    <property type="component" value="Unassembled WGS sequence"/>
</dbReference>
<keyword evidence="2" id="KW-1185">Reference proteome</keyword>
<protein>
    <submittedName>
        <fullName evidence="1">Uncharacterized protein</fullName>
    </submittedName>
</protein>
<gene>
    <name evidence="1" type="ORF">SAMN02910418_01810</name>
</gene>
<evidence type="ECO:0000313" key="2">
    <source>
        <dbReference type="Proteomes" id="UP000199288"/>
    </source>
</evidence>